<accession>A0A1H7NS44</accession>
<gene>
    <name evidence="2" type="ORF">SAMN05444583_107116</name>
</gene>
<evidence type="ECO:0000259" key="1">
    <source>
        <dbReference type="Pfam" id="PF08751"/>
    </source>
</evidence>
<keyword evidence="3" id="KW-1185">Reference proteome</keyword>
<dbReference type="AlphaFoldDB" id="A0A1H7NS44"/>
<dbReference type="Pfam" id="PF08751">
    <property type="entry name" value="TrwC"/>
    <property type="match status" value="1"/>
</dbReference>
<dbReference type="OrthoDB" id="4474734at2"/>
<dbReference type="SUPFAM" id="SSF55464">
    <property type="entry name" value="Origin of replication-binding domain, RBD-like"/>
    <property type="match status" value="1"/>
</dbReference>
<name>A0A1H7NS44_9NOCA</name>
<feature type="domain" description="TrwC relaxase" evidence="1">
    <location>
        <begin position="60"/>
        <end position="118"/>
    </location>
</feature>
<evidence type="ECO:0000313" key="2">
    <source>
        <dbReference type="EMBL" id="SEL25858.1"/>
    </source>
</evidence>
<proteinExistence type="predicted"/>
<dbReference type="InterPro" id="IPR014862">
    <property type="entry name" value="TrwC"/>
</dbReference>
<reference evidence="3" key="1">
    <citation type="submission" date="2016-10" db="EMBL/GenBank/DDBJ databases">
        <authorList>
            <person name="Varghese N."/>
            <person name="Submissions S."/>
        </authorList>
    </citation>
    <scope>NUCLEOTIDE SEQUENCE [LARGE SCALE GENOMIC DNA]</scope>
    <source>
        <strain evidence="3">DSM 44675</strain>
    </source>
</reference>
<sequence length="214" mass="23913">MPAMTWVIAHADSVPPLQCPDISRLHWIGSSTVGPEFVHPPERRVVEWLFGEGCGVRRESASVSALEVTFTPPRSVLRAAFGGRLRDRLDAVLAAHEHAVEETLATWERHATAVRFDTCAGVEWCPAVGLAGLSEIEICVERQLICTRLHVSTVALTLDDARWRTLVVERFLDWQTHAWSQYQRLLTLGVRRSLGWGFEFAPLTRTHQVVADAG</sequence>
<dbReference type="EMBL" id="FOAW01000007">
    <property type="protein sequence ID" value="SEL25858.1"/>
    <property type="molecule type" value="Genomic_DNA"/>
</dbReference>
<organism evidence="2 3">
    <name type="scientific">Rhodococcus maanshanensis</name>
    <dbReference type="NCBI Taxonomy" id="183556"/>
    <lineage>
        <taxon>Bacteria</taxon>
        <taxon>Bacillati</taxon>
        <taxon>Actinomycetota</taxon>
        <taxon>Actinomycetes</taxon>
        <taxon>Mycobacteriales</taxon>
        <taxon>Nocardiaceae</taxon>
        <taxon>Rhodococcus</taxon>
    </lineage>
</organism>
<protein>
    <submittedName>
        <fullName evidence="2">TrwC relaxase</fullName>
    </submittedName>
</protein>
<evidence type="ECO:0000313" key="3">
    <source>
        <dbReference type="Proteomes" id="UP000198677"/>
    </source>
</evidence>
<dbReference type="Proteomes" id="UP000198677">
    <property type="component" value="Unassembled WGS sequence"/>
</dbReference>